<evidence type="ECO:0000313" key="3">
    <source>
        <dbReference type="Proteomes" id="UP000334990"/>
    </source>
</evidence>
<keyword evidence="3" id="KW-1185">Reference proteome</keyword>
<dbReference type="Proteomes" id="UP000334990">
    <property type="component" value="Unassembled WGS sequence"/>
</dbReference>
<dbReference type="EMBL" id="BLAD01000041">
    <property type="protein sequence ID" value="GER99838.1"/>
    <property type="molecule type" value="Genomic_DNA"/>
</dbReference>
<reference evidence="2 3" key="1">
    <citation type="submission" date="2019-10" db="EMBL/GenBank/DDBJ databases">
        <title>Whole genome shotgun sequence of Acrocarpospora corrugata NBRC 13972.</title>
        <authorList>
            <person name="Ichikawa N."/>
            <person name="Kimura A."/>
            <person name="Kitahashi Y."/>
            <person name="Komaki H."/>
            <person name="Oguchi A."/>
        </authorList>
    </citation>
    <scope>NUCLEOTIDE SEQUENCE [LARGE SCALE GENOMIC DNA]</scope>
    <source>
        <strain evidence="2 3">NBRC 13972</strain>
    </source>
</reference>
<name>A0A5M3VUE4_9ACTN</name>
<evidence type="ECO:0000313" key="2">
    <source>
        <dbReference type="EMBL" id="GER99838.1"/>
    </source>
</evidence>
<gene>
    <name evidence="2" type="ORF">Acor_19020</name>
</gene>
<accession>A0A5M3VUE4</accession>
<comment type="caution">
    <text evidence="2">The sequence shown here is derived from an EMBL/GenBank/DDBJ whole genome shotgun (WGS) entry which is preliminary data.</text>
</comment>
<protein>
    <submittedName>
        <fullName evidence="2">Uncharacterized protein</fullName>
    </submittedName>
</protein>
<sequence>MPPAEKRDRGRFRECARGEPAPIPGPGRAARLTRDPVSRSPPVYSQPEFAAIRTASTRLRAPVLHMIRDR</sequence>
<evidence type="ECO:0000256" key="1">
    <source>
        <dbReference type="SAM" id="MobiDB-lite"/>
    </source>
</evidence>
<organism evidence="2 3">
    <name type="scientific">Acrocarpospora corrugata</name>
    <dbReference type="NCBI Taxonomy" id="35763"/>
    <lineage>
        <taxon>Bacteria</taxon>
        <taxon>Bacillati</taxon>
        <taxon>Actinomycetota</taxon>
        <taxon>Actinomycetes</taxon>
        <taxon>Streptosporangiales</taxon>
        <taxon>Streptosporangiaceae</taxon>
        <taxon>Acrocarpospora</taxon>
    </lineage>
</organism>
<proteinExistence type="predicted"/>
<dbReference type="AlphaFoldDB" id="A0A5M3VUE4"/>
<feature type="compositionally biased region" description="Basic and acidic residues" evidence="1">
    <location>
        <begin position="1"/>
        <end position="17"/>
    </location>
</feature>
<feature type="region of interest" description="Disordered" evidence="1">
    <location>
        <begin position="1"/>
        <end position="43"/>
    </location>
</feature>